<feature type="transmembrane region" description="Helical" evidence="5">
    <location>
        <begin position="331"/>
        <end position="352"/>
    </location>
</feature>
<keyword evidence="8" id="KW-1185">Reference proteome</keyword>
<feature type="transmembrane region" description="Helical" evidence="5">
    <location>
        <begin position="154"/>
        <end position="174"/>
    </location>
</feature>
<gene>
    <name evidence="7" type="ORF">SAMN02745181_0748</name>
</gene>
<feature type="transmembrane region" description="Helical" evidence="5">
    <location>
        <begin position="235"/>
        <end position="258"/>
    </location>
</feature>
<feature type="transmembrane region" description="Helical" evidence="5">
    <location>
        <begin position="29"/>
        <end position="49"/>
    </location>
</feature>
<evidence type="ECO:0000256" key="5">
    <source>
        <dbReference type="SAM" id="Phobius"/>
    </source>
</evidence>
<dbReference type="InParanoid" id="A0A1M6DIK1"/>
<dbReference type="STRING" id="1123071.SAMN02745181_0748"/>
<dbReference type="AlphaFoldDB" id="A0A1M6DIK1"/>
<comment type="subcellular location">
    <subcellularLocation>
        <location evidence="1">Membrane</location>
        <topology evidence="1">Multi-pass membrane protein</topology>
    </subcellularLocation>
</comment>
<evidence type="ECO:0000313" key="8">
    <source>
        <dbReference type="Proteomes" id="UP000184510"/>
    </source>
</evidence>
<evidence type="ECO:0000313" key="7">
    <source>
        <dbReference type="EMBL" id="SHI72879.1"/>
    </source>
</evidence>
<feature type="transmembrane region" description="Helical" evidence="5">
    <location>
        <begin position="205"/>
        <end position="223"/>
    </location>
</feature>
<proteinExistence type="predicted"/>
<dbReference type="SUPFAM" id="SSF48452">
    <property type="entry name" value="TPR-like"/>
    <property type="match status" value="1"/>
</dbReference>
<organism evidence="7 8">
    <name type="scientific">Rubritalea squalenifaciens DSM 18772</name>
    <dbReference type="NCBI Taxonomy" id="1123071"/>
    <lineage>
        <taxon>Bacteria</taxon>
        <taxon>Pseudomonadati</taxon>
        <taxon>Verrucomicrobiota</taxon>
        <taxon>Verrucomicrobiia</taxon>
        <taxon>Verrucomicrobiales</taxon>
        <taxon>Rubritaleaceae</taxon>
        <taxon>Rubritalea</taxon>
    </lineage>
</organism>
<dbReference type="InterPro" id="IPR011990">
    <property type="entry name" value="TPR-like_helical_dom_sf"/>
</dbReference>
<dbReference type="Gene3D" id="1.25.40.10">
    <property type="entry name" value="Tetratricopeptide repeat domain"/>
    <property type="match status" value="2"/>
</dbReference>
<keyword evidence="7" id="KW-0436">Ligase</keyword>
<dbReference type="GO" id="GO:0016874">
    <property type="term" value="F:ligase activity"/>
    <property type="evidence" value="ECO:0007669"/>
    <property type="project" value="UniProtKB-KW"/>
</dbReference>
<feature type="transmembrane region" description="Helical" evidence="5">
    <location>
        <begin position="364"/>
        <end position="383"/>
    </location>
</feature>
<dbReference type="PANTHER" id="PTHR37422:SF13">
    <property type="entry name" value="LIPOPOLYSACCHARIDE BIOSYNTHESIS PROTEIN PA4999-RELATED"/>
    <property type="match status" value="1"/>
</dbReference>
<sequence>MMAILVKCIWVLALLFVAGFGVTLSWVMLAMSALCVAFAGVLGTAAGFYSRQRWSVPGMLLLAASVYFFYRAWSSPVWDLAKEDALLLGLGLVVYLVSRCGRLCGAWMLVLAVVAVVNISYFGLQKLELDPMVPMDLVSVRAEQSADFGWFQDYGALGNGMAIMGWVLLCFATWARDKAKLLRVAMAVVGVLTLVVAMMSGSRSAIMSIAVAGVLYSVVSWVYSERFAYRLRQRVRTSLVLITLAGCVGLGVLGYLTFAERAGEGDAMPETNIRLAYWGMAVEQAMDSPVTGTGARSFSYECFRHWNTNLKTIEANPEFVHNEYLQAWSDYGLVGLLLMLAALLSHWGVAVYRLYQQEVDEDRHWVAVAGLIGLTVVMVHSLTDFPQRLPWNLCLAAMCLAWCYPRVAMKDREAQSSGKWLQVALVMLQIGISLAVGSYAAREAWAGRSLVESQQVREDGAWEVDTKVARLRELERASEASPDFRRYLNLARLYHTDLSKEGAAEAAVAHYEKSLERHPYNVVAALGLAGIHTGQRQFEKADEVYASIETYAAARDWWFEFYLTWARNKAYQAYKMTESGDWDGADTCLVEAIELLGKASSKSEPRLEFMRDIYINRIRLAMAAENYDKSAQLWVEVNEILPVWVIHDREARVHRSLGELYMRSAASEWKKRDPALAKVLFEKARQFFVDDQNISGKQESWRLERINYIDQQLKLLGVAGF</sequence>
<name>A0A1M6DIK1_9BACT</name>
<dbReference type="InterPro" id="IPR007016">
    <property type="entry name" value="O-antigen_ligase-rel_domated"/>
</dbReference>
<dbReference type="InterPro" id="IPR051533">
    <property type="entry name" value="WaaL-like"/>
</dbReference>
<accession>A0A1M6DIK1</accession>
<dbReference type="GO" id="GO:0016020">
    <property type="term" value="C:membrane"/>
    <property type="evidence" value="ECO:0007669"/>
    <property type="project" value="UniProtKB-SubCell"/>
</dbReference>
<evidence type="ECO:0000259" key="6">
    <source>
        <dbReference type="Pfam" id="PF04932"/>
    </source>
</evidence>
<evidence type="ECO:0000256" key="4">
    <source>
        <dbReference type="ARBA" id="ARBA00023136"/>
    </source>
</evidence>
<feature type="transmembrane region" description="Helical" evidence="5">
    <location>
        <begin position="104"/>
        <end position="124"/>
    </location>
</feature>
<dbReference type="PANTHER" id="PTHR37422">
    <property type="entry name" value="TEICHURONIC ACID BIOSYNTHESIS PROTEIN TUAE"/>
    <property type="match status" value="1"/>
</dbReference>
<keyword evidence="4 5" id="KW-0472">Membrane</keyword>
<dbReference type="Proteomes" id="UP000184510">
    <property type="component" value="Unassembled WGS sequence"/>
</dbReference>
<reference evidence="7 8" key="1">
    <citation type="submission" date="2016-11" db="EMBL/GenBank/DDBJ databases">
        <authorList>
            <person name="Jaros S."/>
            <person name="Januszkiewicz K."/>
            <person name="Wedrychowicz H."/>
        </authorList>
    </citation>
    <scope>NUCLEOTIDE SEQUENCE [LARGE SCALE GENOMIC DNA]</scope>
    <source>
        <strain evidence="7 8">DSM 18772</strain>
    </source>
</reference>
<evidence type="ECO:0000256" key="2">
    <source>
        <dbReference type="ARBA" id="ARBA00022692"/>
    </source>
</evidence>
<evidence type="ECO:0000256" key="3">
    <source>
        <dbReference type="ARBA" id="ARBA00022989"/>
    </source>
</evidence>
<keyword evidence="3 5" id="KW-1133">Transmembrane helix</keyword>
<dbReference type="EMBL" id="FQYR01000002">
    <property type="protein sequence ID" value="SHI72879.1"/>
    <property type="molecule type" value="Genomic_DNA"/>
</dbReference>
<feature type="transmembrane region" description="Helical" evidence="5">
    <location>
        <begin position="181"/>
        <end position="199"/>
    </location>
</feature>
<protein>
    <submittedName>
        <fullName evidence="7">O-antigen ligase</fullName>
    </submittedName>
</protein>
<feature type="domain" description="O-antigen ligase-related" evidence="6">
    <location>
        <begin position="190"/>
        <end position="339"/>
    </location>
</feature>
<keyword evidence="2 5" id="KW-0812">Transmembrane</keyword>
<dbReference type="Pfam" id="PF04932">
    <property type="entry name" value="Wzy_C"/>
    <property type="match status" value="1"/>
</dbReference>
<evidence type="ECO:0000256" key="1">
    <source>
        <dbReference type="ARBA" id="ARBA00004141"/>
    </source>
</evidence>
<dbReference type="Pfam" id="PF14559">
    <property type="entry name" value="TPR_19"/>
    <property type="match status" value="1"/>
</dbReference>